<protein>
    <submittedName>
        <fullName evidence="2">NAD(P)H dehydrogenase</fullName>
    </submittedName>
</protein>
<dbReference type="OrthoDB" id="9801479at2"/>
<dbReference type="Gene3D" id="3.40.50.360">
    <property type="match status" value="1"/>
</dbReference>
<dbReference type="Pfam" id="PF03358">
    <property type="entry name" value="FMN_red"/>
    <property type="match status" value="1"/>
</dbReference>
<dbReference type="PROSITE" id="PS50902">
    <property type="entry name" value="FLAVODOXIN_LIKE"/>
    <property type="match status" value="1"/>
</dbReference>
<dbReference type="InterPro" id="IPR005025">
    <property type="entry name" value="FMN_Rdtase-like_dom"/>
</dbReference>
<organism evidence="2 3">
    <name type="scientific">Cellulomonas rhizosphaerae</name>
    <dbReference type="NCBI Taxonomy" id="2293719"/>
    <lineage>
        <taxon>Bacteria</taxon>
        <taxon>Bacillati</taxon>
        <taxon>Actinomycetota</taxon>
        <taxon>Actinomycetes</taxon>
        <taxon>Micrococcales</taxon>
        <taxon>Cellulomonadaceae</taxon>
        <taxon>Cellulomonas</taxon>
    </lineage>
</organism>
<dbReference type="PANTHER" id="PTHR30546:SF23">
    <property type="entry name" value="FLAVOPROTEIN-LIKE PROTEIN YCP4-RELATED"/>
    <property type="match status" value="1"/>
</dbReference>
<sequence length="200" mass="21346">MSVRVAIVYYSATGSLQAMAERLEQAAAGTGAEVRRRHVREIAPRAAIESRREWAEHVAAMADEPVAEPADIDWADVVLLGSPTRFGNVTSQFQQFIDQLGPLWGEGKLADKVYAGFTSSQTAHGGQETTLLSIYRMVAHFGGLVVAPGYTDPLKFADGNPYGVSHASGANNDAPLGEKELAALDHLATRAIDIATRLAA</sequence>
<dbReference type="InterPro" id="IPR008254">
    <property type="entry name" value="Flavodoxin/NO_synth"/>
</dbReference>
<dbReference type="PANTHER" id="PTHR30546">
    <property type="entry name" value="FLAVODOXIN-RELATED PROTEIN WRBA-RELATED"/>
    <property type="match status" value="1"/>
</dbReference>
<proteinExistence type="predicted"/>
<dbReference type="EMBL" id="QWKP01000223">
    <property type="protein sequence ID" value="RHA37131.1"/>
    <property type="molecule type" value="Genomic_DNA"/>
</dbReference>
<name>A0A413RH57_9CELL</name>
<reference evidence="2 3" key="1">
    <citation type="submission" date="2018-08" db="EMBL/GenBank/DDBJ databases">
        <title>Cellulomonas rhizosphaerae sp. nov., a novel actinomycete isolated from soil.</title>
        <authorList>
            <person name="Tian Y."/>
        </authorList>
    </citation>
    <scope>NUCLEOTIDE SEQUENCE [LARGE SCALE GENOMIC DNA]</scope>
    <source>
        <strain evidence="2 3">NEAU-TCZ24</strain>
    </source>
</reference>
<accession>A0A413RH57</accession>
<dbReference type="GO" id="GO:0003955">
    <property type="term" value="F:NAD(P)H dehydrogenase (quinone) activity"/>
    <property type="evidence" value="ECO:0007669"/>
    <property type="project" value="TreeGrafter"/>
</dbReference>
<evidence type="ECO:0000259" key="1">
    <source>
        <dbReference type="PROSITE" id="PS50902"/>
    </source>
</evidence>
<keyword evidence="3" id="KW-1185">Reference proteome</keyword>
<evidence type="ECO:0000313" key="3">
    <source>
        <dbReference type="Proteomes" id="UP000283374"/>
    </source>
</evidence>
<dbReference type="RefSeq" id="WP_118768743.1">
    <property type="nucleotide sequence ID" value="NZ_QWKP01000223.1"/>
</dbReference>
<dbReference type="Proteomes" id="UP000283374">
    <property type="component" value="Unassembled WGS sequence"/>
</dbReference>
<comment type="caution">
    <text evidence="2">The sequence shown here is derived from an EMBL/GenBank/DDBJ whole genome shotgun (WGS) entry which is preliminary data.</text>
</comment>
<evidence type="ECO:0000313" key="2">
    <source>
        <dbReference type="EMBL" id="RHA37131.1"/>
    </source>
</evidence>
<dbReference type="GO" id="GO:0016020">
    <property type="term" value="C:membrane"/>
    <property type="evidence" value="ECO:0007669"/>
    <property type="project" value="TreeGrafter"/>
</dbReference>
<dbReference type="InterPro" id="IPR029039">
    <property type="entry name" value="Flavoprotein-like_sf"/>
</dbReference>
<dbReference type="GO" id="GO:0010181">
    <property type="term" value="F:FMN binding"/>
    <property type="evidence" value="ECO:0007669"/>
    <property type="project" value="InterPro"/>
</dbReference>
<dbReference type="SUPFAM" id="SSF52218">
    <property type="entry name" value="Flavoproteins"/>
    <property type="match status" value="1"/>
</dbReference>
<feature type="domain" description="Flavodoxin-like" evidence="1">
    <location>
        <begin position="5"/>
        <end position="182"/>
    </location>
</feature>
<gene>
    <name evidence="2" type="ORF">D1825_17775</name>
</gene>
<dbReference type="AlphaFoldDB" id="A0A413RH57"/>